<proteinExistence type="predicted"/>
<evidence type="ECO:0000313" key="3">
    <source>
        <dbReference type="EMBL" id="KJH43134.1"/>
    </source>
</evidence>
<name>A0A0D8XHA6_DICVI</name>
<reference evidence="3 4" key="1">
    <citation type="submission" date="2013-11" db="EMBL/GenBank/DDBJ databases">
        <title>Draft genome of the bovine lungworm Dictyocaulus viviparus.</title>
        <authorList>
            <person name="Mitreva M."/>
        </authorList>
    </citation>
    <scope>NUCLEOTIDE SEQUENCE [LARGE SCALE GENOMIC DNA]</scope>
    <source>
        <strain evidence="3 4">HannoverDv2000</strain>
    </source>
</reference>
<evidence type="ECO:0000313" key="4">
    <source>
        <dbReference type="Proteomes" id="UP000053766"/>
    </source>
</evidence>
<dbReference type="AlphaFoldDB" id="A0A0D8XHA6"/>
<dbReference type="STRING" id="29172.A0A0D8XHA6"/>
<feature type="transmembrane region" description="Helical" evidence="2">
    <location>
        <begin position="68"/>
        <end position="92"/>
    </location>
</feature>
<keyword evidence="2" id="KW-1133">Transmembrane helix</keyword>
<sequence length="382" mass="43135">MHWYGRQLDTVPRQIEPSISLRSPEDSRRLVCPKVNIKTNTPDRSCDVNINRVNTMCYRVLSRLMDTVIYYSILGTLIFTGLIMCSTFLIIFDVMDEITQFRLNAEKDLDQFQNYADEAWEMMTNPKHEKRTKPLIFDAPRPRSLRKCQCVPNRSCCPKGSPGLLDQRRFYEELTSYNFFFSLGPPGQPGLPGENGNPGQPGNPGPPYYDASKVYDSKYTDFTAALLDRSVRRTSSDYADSSKASTSRWHGESLSRIKTTSTICSNVNPSGHKELLKTSGNVEYSGEDGTLQSIEDEKIGLTESPIEIRRPTTCDGSDDERSDVSEFAESRGSSCDFELSRNHSEVEQIESYDALTNQEGSYCPLFTKTSTPGDEDRVRGRC</sequence>
<feature type="region of interest" description="Disordered" evidence="1">
    <location>
        <begin position="187"/>
        <end position="209"/>
    </location>
</feature>
<reference evidence="4" key="2">
    <citation type="journal article" date="2016" name="Sci. Rep.">
        <title>Dictyocaulus viviparus genome, variome and transcriptome elucidate lungworm biology and support future intervention.</title>
        <authorList>
            <person name="McNulty S.N."/>
            <person name="Strube C."/>
            <person name="Rosa B.A."/>
            <person name="Martin J.C."/>
            <person name="Tyagi R."/>
            <person name="Choi Y.J."/>
            <person name="Wang Q."/>
            <person name="Hallsworth Pepin K."/>
            <person name="Zhang X."/>
            <person name="Ozersky P."/>
            <person name="Wilson R.K."/>
            <person name="Sternberg P.W."/>
            <person name="Gasser R.B."/>
            <person name="Mitreva M."/>
        </authorList>
    </citation>
    <scope>NUCLEOTIDE SEQUENCE [LARGE SCALE GENOMIC DNA]</scope>
    <source>
        <strain evidence="4">HannoverDv2000</strain>
    </source>
</reference>
<dbReference type="EMBL" id="KN716589">
    <property type="protein sequence ID" value="KJH43134.1"/>
    <property type="molecule type" value="Genomic_DNA"/>
</dbReference>
<feature type="compositionally biased region" description="Low complexity" evidence="1">
    <location>
        <begin position="191"/>
        <end position="200"/>
    </location>
</feature>
<evidence type="ECO:0000256" key="1">
    <source>
        <dbReference type="SAM" id="MobiDB-lite"/>
    </source>
</evidence>
<dbReference type="GO" id="GO:0005581">
    <property type="term" value="C:collagen trimer"/>
    <property type="evidence" value="ECO:0007669"/>
    <property type="project" value="UniProtKB-KW"/>
</dbReference>
<dbReference type="Gene3D" id="1.20.5.320">
    <property type="entry name" value="6-Phosphogluconate Dehydrogenase, domain 3"/>
    <property type="match status" value="1"/>
</dbReference>
<dbReference type="OrthoDB" id="5876042at2759"/>
<accession>A0A0D8XHA6</accession>
<organism evidence="3 4">
    <name type="scientific">Dictyocaulus viviparus</name>
    <name type="common">Bovine lungworm</name>
    <dbReference type="NCBI Taxonomy" id="29172"/>
    <lineage>
        <taxon>Eukaryota</taxon>
        <taxon>Metazoa</taxon>
        <taxon>Ecdysozoa</taxon>
        <taxon>Nematoda</taxon>
        <taxon>Chromadorea</taxon>
        <taxon>Rhabditida</taxon>
        <taxon>Rhabditina</taxon>
        <taxon>Rhabditomorpha</taxon>
        <taxon>Strongyloidea</taxon>
        <taxon>Metastrongylidae</taxon>
        <taxon>Dictyocaulus</taxon>
    </lineage>
</organism>
<keyword evidence="3" id="KW-0176">Collagen</keyword>
<gene>
    <name evidence="3" type="ORF">DICVIV_10866</name>
</gene>
<protein>
    <submittedName>
        <fullName evidence="3">Nematode cuticle collagen domain protein</fullName>
    </submittedName>
</protein>
<keyword evidence="2" id="KW-0812">Transmembrane</keyword>
<evidence type="ECO:0000256" key="2">
    <source>
        <dbReference type="SAM" id="Phobius"/>
    </source>
</evidence>
<dbReference type="Proteomes" id="UP000053766">
    <property type="component" value="Unassembled WGS sequence"/>
</dbReference>
<keyword evidence="2" id="KW-0472">Membrane</keyword>
<keyword evidence="4" id="KW-1185">Reference proteome</keyword>